<dbReference type="Pfam" id="PF25488">
    <property type="entry name" value="RNaseT2L_C"/>
    <property type="match status" value="1"/>
</dbReference>
<comment type="caution">
    <text evidence="3">The sequence shown here is derived from an EMBL/GenBank/DDBJ whole genome shotgun (WGS) entry which is preliminary data.</text>
</comment>
<keyword evidence="4" id="KW-1185">Reference proteome</keyword>
<proteinExistence type="predicted"/>
<organism evidence="3 4">
    <name type="scientific">Lasiosphaeris hirsuta</name>
    <dbReference type="NCBI Taxonomy" id="260670"/>
    <lineage>
        <taxon>Eukaryota</taxon>
        <taxon>Fungi</taxon>
        <taxon>Dikarya</taxon>
        <taxon>Ascomycota</taxon>
        <taxon>Pezizomycotina</taxon>
        <taxon>Sordariomycetes</taxon>
        <taxon>Sordariomycetidae</taxon>
        <taxon>Sordariales</taxon>
        <taxon>Lasiosphaeriaceae</taxon>
        <taxon>Lasiosphaeris</taxon>
    </lineage>
</organism>
<evidence type="ECO:0000259" key="2">
    <source>
        <dbReference type="Pfam" id="PF25488"/>
    </source>
</evidence>
<feature type="chain" id="PRO_5041422371" description="RNase T2-like C-terminal domain-containing protein" evidence="1">
    <location>
        <begin position="20"/>
        <end position="172"/>
    </location>
</feature>
<keyword evidence="1" id="KW-0732">Signal</keyword>
<protein>
    <recommendedName>
        <fullName evidence="2">RNase T2-like C-terminal domain-containing protein</fullName>
    </recommendedName>
</protein>
<evidence type="ECO:0000313" key="3">
    <source>
        <dbReference type="EMBL" id="KAK0720219.1"/>
    </source>
</evidence>
<evidence type="ECO:0000313" key="4">
    <source>
        <dbReference type="Proteomes" id="UP001172102"/>
    </source>
</evidence>
<dbReference type="AlphaFoldDB" id="A0AA40AQN6"/>
<dbReference type="EMBL" id="JAUKUA010000003">
    <property type="protein sequence ID" value="KAK0720219.1"/>
    <property type="molecule type" value="Genomic_DNA"/>
</dbReference>
<feature type="signal peptide" evidence="1">
    <location>
        <begin position="1"/>
        <end position="19"/>
    </location>
</feature>
<dbReference type="Proteomes" id="UP001172102">
    <property type="component" value="Unassembled WGS sequence"/>
</dbReference>
<dbReference type="InterPro" id="IPR057328">
    <property type="entry name" value="RNaseT2L_C"/>
</dbReference>
<gene>
    <name evidence="3" type="ORF">B0H67DRAFT_552440</name>
</gene>
<feature type="domain" description="RNase T2-like C-terminal" evidence="2">
    <location>
        <begin position="26"/>
        <end position="101"/>
    </location>
</feature>
<sequence length="172" mass="18578">MPLLLQNILVLGLSGLTAAATSFGSFSGLGEIHTVWSEGDHSDLGCLTSTGLWTADLTRCDLFEVDRHASDNTVLLNLTSAAGSCFITNNGRFRCGLKGNKPPGKALDFGVYDKNLGYPIPGLEVLRLGMYGLMASDGKNPPDVNDEPQELHFVSFIEKGKYVWLAFVEPKI</sequence>
<name>A0AA40AQN6_9PEZI</name>
<accession>A0AA40AQN6</accession>
<reference evidence="3" key="1">
    <citation type="submission" date="2023-06" db="EMBL/GenBank/DDBJ databases">
        <title>Genome-scale phylogeny and comparative genomics of the fungal order Sordariales.</title>
        <authorList>
            <consortium name="Lawrence Berkeley National Laboratory"/>
            <person name="Hensen N."/>
            <person name="Bonometti L."/>
            <person name="Westerberg I."/>
            <person name="Brannstrom I.O."/>
            <person name="Guillou S."/>
            <person name="Cros-Aarteil S."/>
            <person name="Calhoun S."/>
            <person name="Haridas S."/>
            <person name="Kuo A."/>
            <person name="Mondo S."/>
            <person name="Pangilinan J."/>
            <person name="Riley R."/>
            <person name="Labutti K."/>
            <person name="Andreopoulos B."/>
            <person name="Lipzen A."/>
            <person name="Chen C."/>
            <person name="Yanf M."/>
            <person name="Daum C."/>
            <person name="Ng V."/>
            <person name="Clum A."/>
            <person name="Steindorff A."/>
            <person name="Ohm R."/>
            <person name="Martin F."/>
            <person name="Silar P."/>
            <person name="Natvig D."/>
            <person name="Lalanne C."/>
            <person name="Gautier V."/>
            <person name="Ament-Velasquez S.L."/>
            <person name="Kruys A."/>
            <person name="Hutchinson M.I."/>
            <person name="Powell A.J."/>
            <person name="Barry K."/>
            <person name="Miller A.N."/>
            <person name="Grigoriev I.V."/>
            <person name="Debuchy R."/>
            <person name="Gladieux P."/>
            <person name="Thoren M.H."/>
            <person name="Johannesson H."/>
        </authorList>
    </citation>
    <scope>NUCLEOTIDE SEQUENCE</scope>
    <source>
        <strain evidence="3">SMH4607-1</strain>
    </source>
</reference>
<evidence type="ECO:0000256" key="1">
    <source>
        <dbReference type="SAM" id="SignalP"/>
    </source>
</evidence>